<proteinExistence type="predicted"/>
<dbReference type="PANTHER" id="PTHR11669:SF8">
    <property type="entry name" value="DNA POLYMERASE III SUBUNIT DELTA"/>
    <property type="match status" value="1"/>
</dbReference>
<organism evidence="1">
    <name type="scientific">Longilinea arvoryzae</name>
    <dbReference type="NCBI Taxonomy" id="360412"/>
    <lineage>
        <taxon>Bacteria</taxon>
        <taxon>Bacillati</taxon>
        <taxon>Chloroflexota</taxon>
        <taxon>Anaerolineae</taxon>
        <taxon>Anaerolineales</taxon>
        <taxon>Anaerolineaceae</taxon>
        <taxon>Longilinea</taxon>
    </lineage>
</organism>
<dbReference type="RefSeq" id="WP_075072325.1">
    <property type="nucleotide sequence ID" value="NZ_DF967972.1"/>
</dbReference>
<reference evidence="1" key="1">
    <citation type="submission" date="2015-07" db="EMBL/GenBank/DDBJ databases">
        <title>Draft Genome Sequences of Anaerolinea thermolimosa IMO-1, Bellilinea caldifistulae GOMI-1, Leptolinea tardivitalis YMTK-2, Levilinea saccharolytica KIBI-1,Longilinea arvoryzae KOME-1, Previously Described as Members of the Anaerolineaceae (Chloroflexi).</title>
        <authorList>
            <person name="Sekiguchi Y."/>
            <person name="Ohashi A."/>
            <person name="Matsuura N."/>
            <person name="Tourlousse M.D."/>
        </authorList>
    </citation>
    <scope>NUCLEOTIDE SEQUENCE [LARGE SCALE GENOMIC DNA]</scope>
    <source>
        <strain evidence="1">KOME-1</strain>
    </source>
</reference>
<dbReference type="OrthoDB" id="9810148at2"/>
<dbReference type="AlphaFoldDB" id="A0A0S7BEK6"/>
<dbReference type="STRING" id="360412.LARV_00687"/>
<protein>
    <submittedName>
        <fullName evidence="1">DNA polymerase III, gamma/tau subunits</fullName>
    </submittedName>
</protein>
<dbReference type="PANTHER" id="PTHR11669">
    <property type="entry name" value="REPLICATION FACTOR C / DNA POLYMERASE III GAMMA-TAU SUBUNIT"/>
    <property type="match status" value="1"/>
</dbReference>
<dbReference type="SUPFAM" id="SSF52540">
    <property type="entry name" value="P-loop containing nucleoside triphosphate hydrolases"/>
    <property type="match status" value="1"/>
</dbReference>
<keyword evidence="2" id="KW-1185">Reference proteome</keyword>
<dbReference type="Gene3D" id="3.40.50.300">
    <property type="entry name" value="P-loop containing nucleotide triphosphate hydrolases"/>
    <property type="match status" value="1"/>
</dbReference>
<dbReference type="InterPro" id="IPR027417">
    <property type="entry name" value="P-loop_NTPase"/>
</dbReference>
<name>A0A0S7BEK6_9CHLR</name>
<evidence type="ECO:0000313" key="1">
    <source>
        <dbReference type="EMBL" id="GAP12947.1"/>
    </source>
</evidence>
<gene>
    <name evidence="1" type="ORF">LARV_00687</name>
</gene>
<dbReference type="EMBL" id="DF967972">
    <property type="protein sequence ID" value="GAP12947.1"/>
    <property type="molecule type" value="Genomic_DNA"/>
</dbReference>
<dbReference type="Proteomes" id="UP000055060">
    <property type="component" value="Unassembled WGS sequence"/>
</dbReference>
<sequence length="340" mass="38035">MEWDVIGHEWAAKLLQEHIATGEARHAYLFTGPAGIGRRTLALRFAQALNCANPPAPGLPCGVCRACKQTEAMQYTDLAVLQSERVGGELKIDAVRELQRTLALAPYESRYKVALLLRFHEANANAQNALLKTLEEAPEHAILLLTADSAEDLLPTIVSRCEVLRLRPQPLLEVEKALQSRWGVESDEARLLAHFSGGCLGTAVRLHQQPELLEKRRAWLDDLWELLGEPYRGRFAYAEKISAGKGKNRGDREVLRENLHDAFRTWLTFWRDVMLRSAGAQAALVNVDLEERINSVAVQTNLETARLQTAALEKSLARLNNANLQLLTEVVLMDWPRISG</sequence>
<dbReference type="GO" id="GO:0006261">
    <property type="term" value="P:DNA-templated DNA replication"/>
    <property type="evidence" value="ECO:0007669"/>
    <property type="project" value="TreeGrafter"/>
</dbReference>
<dbReference type="InterPro" id="IPR050238">
    <property type="entry name" value="DNA_Rep/Repair_Clamp_Loader"/>
</dbReference>
<accession>A0A0S7BEK6</accession>
<evidence type="ECO:0000313" key="2">
    <source>
        <dbReference type="Proteomes" id="UP000055060"/>
    </source>
</evidence>
<dbReference type="Pfam" id="PF13177">
    <property type="entry name" value="DNA_pol3_delta2"/>
    <property type="match status" value="1"/>
</dbReference>